<accession>A0ABZ2BXP7</accession>
<evidence type="ECO:0008006" key="3">
    <source>
        <dbReference type="Google" id="ProtNLM"/>
    </source>
</evidence>
<reference evidence="1 2" key="1">
    <citation type="submission" date="2015-07" db="EMBL/GenBank/DDBJ databases">
        <authorList>
            <person name="Voget S."/>
            <person name="Dogs M."/>
            <person name="Brinkhoff T.H."/>
            <person name="Daniel R."/>
        </authorList>
    </citation>
    <scope>NUCLEOTIDE SEQUENCE [LARGE SCALE GENOMIC DNA]</scope>
    <source>
        <strain evidence="1 2">B14</strain>
    </source>
</reference>
<evidence type="ECO:0000313" key="1">
    <source>
        <dbReference type="EMBL" id="WVX50586.1"/>
    </source>
</evidence>
<reference evidence="2" key="2">
    <citation type="submission" date="2024-01" db="EMBL/GenBank/DDBJ databases">
        <title>Roseobacter fucihabitans sp. nov., isolated from the brown alga Fucus spiralis.</title>
        <authorList>
            <person name="Hahnke S."/>
            <person name="Berger M."/>
            <person name="Schlingloff A."/>
            <person name="Athale I."/>
            <person name="Neumann-Schaal M."/>
            <person name="Adenaya A."/>
            <person name="Poehlein A."/>
            <person name="Daniel R."/>
            <person name="Pertersen J."/>
            <person name="Brinkhoff T."/>
        </authorList>
    </citation>
    <scope>NUCLEOTIDE SEQUENCE [LARGE SCALE GENOMIC DNA]</scope>
    <source>
        <strain evidence="2">B14</strain>
    </source>
</reference>
<proteinExistence type="predicted"/>
<dbReference type="Proteomes" id="UP001318682">
    <property type="component" value="Chromosome"/>
</dbReference>
<dbReference type="EMBL" id="CP143423">
    <property type="protein sequence ID" value="WVX50586.1"/>
    <property type="molecule type" value="Genomic_DNA"/>
</dbReference>
<evidence type="ECO:0000313" key="2">
    <source>
        <dbReference type="Proteomes" id="UP001318682"/>
    </source>
</evidence>
<sequence length="47" mass="5085">MQTSTQKTPVTPKQNCLGCTDCKGICRELYELAFLPGVVLQRSAASP</sequence>
<keyword evidence="2" id="KW-1185">Reference proteome</keyword>
<name>A0ABZ2BXP7_9RHOB</name>
<organism evidence="1 2">
    <name type="scientific">Roseobacter fucihabitans</name>
    <dbReference type="NCBI Taxonomy" id="1537242"/>
    <lineage>
        <taxon>Bacteria</taxon>
        <taxon>Pseudomonadati</taxon>
        <taxon>Pseudomonadota</taxon>
        <taxon>Alphaproteobacteria</taxon>
        <taxon>Rhodobacterales</taxon>
        <taxon>Roseobacteraceae</taxon>
        <taxon>Roseobacter</taxon>
    </lineage>
</organism>
<gene>
    <name evidence="1" type="ORF">ROLI_036840</name>
</gene>
<protein>
    <recommendedName>
        <fullName evidence="3">4Fe-4S ferredoxin-type domain-containing protein</fullName>
    </recommendedName>
</protein>